<dbReference type="SMART" id="SM01006">
    <property type="entry name" value="AlcB"/>
    <property type="match status" value="1"/>
</dbReference>
<reference evidence="6" key="1">
    <citation type="submission" date="2020-12" db="EMBL/GenBank/DDBJ databases">
        <title>Genomic characterization of non-nitrogen-fixing Frankia strains.</title>
        <authorList>
            <person name="Carlos-Shanley C."/>
            <person name="Guerra T."/>
            <person name="Hahn D."/>
        </authorList>
    </citation>
    <scope>NUCLEOTIDE SEQUENCE</scope>
    <source>
        <strain evidence="6">CN6</strain>
    </source>
</reference>
<gene>
    <name evidence="6" type="ORF">I7412_14970</name>
</gene>
<dbReference type="GO" id="GO:0019290">
    <property type="term" value="P:siderophore biosynthetic process"/>
    <property type="evidence" value="ECO:0007669"/>
    <property type="project" value="InterPro"/>
</dbReference>
<dbReference type="AlphaFoldDB" id="A0A937RAF8"/>
<dbReference type="SUPFAM" id="SSF55729">
    <property type="entry name" value="Acyl-CoA N-acyltransferases (Nat)"/>
    <property type="match status" value="1"/>
</dbReference>
<dbReference type="Proteomes" id="UP000604475">
    <property type="component" value="Unassembled WGS sequence"/>
</dbReference>
<comment type="caution">
    <text evidence="6">The sequence shown here is derived from an EMBL/GenBank/DDBJ whole genome shotgun (WGS) entry which is preliminary data.</text>
</comment>
<evidence type="ECO:0000313" key="7">
    <source>
        <dbReference type="Proteomes" id="UP000604475"/>
    </source>
</evidence>
<dbReference type="PANTHER" id="PTHR31438:SF1">
    <property type="entry name" value="LYSINE N-ACYLTRANSFERASE C17G9.06C-RELATED"/>
    <property type="match status" value="1"/>
</dbReference>
<evidence type="ECO:0000256" key="1">
    <source>
        <dbReference type="ARBA" id="ARBA00003818"/>
    </source>
</evidence>
<dbReference type="Gene3D" id="3.40.630.30">
    <property type="match status" value="1"/>
</dbReference>
<sequence length="230" mass="25242">MPAQSAPAATAATESDEDNLLPRLRVAGLSPQVLAVPAPPLPTMPAPFDLRLADPDADAELVSEWMSHDLLIHTWNSAWPAERWRRYIRAQLDSDFSRPLMLSYEGTTVGYLELYRASRDTISTFYAADPWDLGLHAAVVVRSAMPASGVADGLRGLVEGAFRAEARCRRVMFEPDHRNTPARLVCERAGCQQLGMHHMPTRKIALYALPRDPNDAPPAYQSLEASAPAG</sequence>
<dbReference type="InterPro" id="IPR019432">
    <property type="entry name" value="Acyltransferase_MbtK/IucB-like"/>
</dbReference>
<organism evidence="6 7">
    <name type="scientific">Frankia nepalensis</name>
    <dbReference type="NCBI Taxonomy" id="1836974"/>
    <lineage>
        <taxon>Bacteria</taxon>
        <taxon>Bacillati</taxon>
        <taxon>Actinomycetota</taxon>
        <taxon>Actinomycetes</taxon>
        <taxon>Frankiales</taxon>
        <taxon>Frankiaceae</taxon>
        <taxon>Frankia</taxon>
    </lineage>
</organism>
<evidence type="ECO:0000259" key="5">
    <source>
        <dbReference type="SMART" id="SM01006"/>
    </source>
</evidence>
<evidence type="ECO:0000313" key="6">
    <source>
        <dbReference type="EMBL" id="MBL7628431.1"/>
    </source>
</evidence>
<accession>A0A937RAF8</accession>
<feature type="domain" description="Acyltransferase MbtK/IucB-like conserved" evidence="5">
    <location>
        <begin position="51"/>
        <end position="98"/>
    </location>
</feature>
<evidence type="ECO:0000256" key="2">
    <source>
        <dbReference type="ARBA" id="ARBA00005102"/>
    </source>
</evidence>
<dbReference type="EMBL" id="JAEACQ010000187">
    <property type="protein sequence ID" value="MBL7628431.1"/>
    <property type="molecule type" value="Genomic_DNA"/>
</dbReference>
<protein>
    <recommendedName>
        <fullName evidence="3">Lysine N-acyltransferase MbtK</fullName>
    </recommendedName>
    <alternativeName>
        <fullName evidence="4">Mycobactin synthase protein K</fullName>
    </alternativeName>
</protein>
<comment type="function">
    <text evidence="1">Acyltransferase required for the direct transfer of medium- to long-chain fatty acyl moieties from a carrier protein (MbtL) on to the epsilon-amino group of lysine residue in the mycobactin core.</text>
</comment>
<dbReference type="Pfam" id="PF13523">
    <property type="entry name" value="Acetyltransf_8"/>
    <property type="match status" value="1"/>
</dbReference>
<name>A0A937RAF8_9ACTN</name>
<comment type="pathway">
    <text evidence="2">Siderophore biosynthesis; mycobactin biosynthesis.</text>
</comment>
<evidence type="ECO:0000256" key="3">
    <source>
        <dbReference type="ARBA" id="ARBA00020586"/>
    </source>
</evidence>
<keyword evidence="7" id="KW-1185">Reference proteome</keyword>
<proteinExistence type="predicted"/>
<evidence type="ECO:0000256" key="4">
    <source>
        <dbReference type="ARBA" id="ARBA00031122"/>
    </source>
</evidence>
<dbReference type="PANTHER" id="PTHR31438">
    <property type="entry name" value="LYSINE N-ACYLTRANSFERASE C17G9.06C-RELATED"/>
    <property type="match status" value="1"/>
</dbReference>
<dbReference type="RefSeq" id="WP_202999147.1">
    <property type="nucleotide sequence ID" value="NZ_JADWYU010000143.1"/>
</dbReference>
<dbReference type="InterPro" id="IPR016181">
    <property type="entry name" value="Acyl_CoA_acyltransferase"/>
</dbReference>
<dbReference type="GO" id="GO:0016410">
    <property type="term" value="F:N-acyltransferase activity"/>
    <property type="evidence" value="ECO:0007669"/>
    <property type="project" value="TreeGrafter"/>
</dbReference>